<gene>
    <name evidence="1" type="ORF">CEE36_05815</name>
</gene>
<sequence length="98" mass="10514">MYSEELSKALMGFFFGTTVSSAIIETLAESQTPLGIAEILASVRDIRRIQLPQSAVESSLTLIEEAGLVAGSRDTFKLTELGAELSARLSELRTPPGK</sequence>
<dbReference type="EMBL" id="NJBO01000007">
    <property type="protein sequence ID" value="TKJ43001.1"/>
    <property type="molecule type" value="Genomic_DNA"/>
</dbReference>
<comment type="caution">
    <text evidence="1">The sequence shown here is derived from an EMBL/GenBank/DDBJ whole genome shotgun (WGS) entry which is preliminary data.</text>
</comment>
<dbReference type="AlphaFoldDB" id="A0A532V726"/>
<reference evidence="1 2" key="1">
    <citation type="submission" date="2017-06" db="EMBL/GenBank/DDBJ databases">
        <title>Novel microbial phyla capable of carbon fixation and sulfur reduction in deep-sea sediments.</title>
        <authorList>
            <person name="Huang J."/>
            <person name="Baker B."/>
            <person name="Wang Y."/>
        </authorList>
    </citation>
    <scope>NUCLEOTIDE SEQUENCE [LARGE SCALE GENOMIC DNA]</scope>
    <source>
        <strain evidence="1">B3_TA06</strain>
    </source>
</reference>
<accession>A0A532V726</accession>
<evidence type="ECO:0008006" key="3">
    <source>
        <dbReference type="Google" id="ProtNLM"/>
    </source>
</evidence>
<dbReference type="Proteomes" id="UP000317778">
    <property type="component" value="Unassembled WGS sequence"/>
</dbReference>
<evidence type="ECO:0000313" key="1">
    <source>
        <dbReference type="EMBL" id="TKJ43001.1"/>
    </source>
</evidence>
<evidence type="ECO:0000313" key="2">
    <source>
        <dbReference type="Proteomes" id="UP000317778"/>
    </source>
</evidence>
<proteinExistence type="predicted"/>
<name>A0A532V726_UNCT6</name>
<organism evidence="1 2">
    <name type="scientific">candidate division TA06 bacterium B3_TA06</name>
    <dbReference type="NCBI Taxonomy" id="2012487"/>
    <lineage>
        <taxon>Bacteria</taxon>
        <taxon>Bacteria division TA06</taxon>
    </lineage>
</organism>
<protein>
    <recommendedName>
        <fullName evidence="3">ArnR1-like winged helix-turn-helix domain-containing protein</fullName>
    </recommendedName>
</protein>